<keyword evidence="2" id="KW-1185">Reference proteome</keyword>
<sequence length="252" mass="26328">MDITRLIDGFLGPGVGASIGQTVGSVATQASETARSATQNMPGGVMGGAAAGGIMALLLGTKKGRKIGGSVLMYGGLAALGGLAYKAYTDYKSNQATPPFGSGTEPQGHPPQPQTIFQAPADSGFDPAMIQDTSGRDLRLSLVQAMISAAKADGHIDAAENKIIMGQIDSLGLASDEKAFLFDQLRRPSDPLSIANLARDERQATELYLASLLAIDTDTPEEQRYMDRLGDALRLPDALRIKLTHQVAATKG</sequence>
<gene>
    <name evidence="1" type="ORF">BEN30_04180</name>
</gene>
<dbReference type="CDD" id="cd07178">
    <property type="entry name" value="terB_like_YebE"/>
    <property type="match status" value="1"/>
</dbReference>
<evidence type="ECO:0000313" key="2">
    <source>
        <dbReference type="Proteomes" id="UP000095347"/>
    </source>
</evidence>
<dbReference type="EMBL" id="MCGG01000008">
    <property type="protein sequence ID" value="OEJ69284.1"/>
    <property type="molecule type" value="Genomic_DNA"/>
</dbReference>
<evidence type="ECO:0008006" key="3">
    <source>
        <dbReference type="Google" id="ProtNLM"/>
    </source>
</evidence>
<dbReference type="CDD" id="cd07177">
    <property type="entry name" value="terB_like"/>
    <property type="match status" value="1"/>
</dbReference>
<dbReference type="Proteomes" id="UP000095347">
    <property type="component" value="Unassembled WGS sequence"/>
</dbReference>
<comment type="caution">
    <text evidence="1">The sequence shown here is derived from an EMBL/GenBank/DDBJ whole genome shotgun (WGS) entry which is preliminary data.</text>
</comment>
<dbReference type="Gene3D" id="1.10.3680.10">
    <property type="entry name" value="TerB-like"/>
    <property type="match status" value="1"/>
</dbReference>
<dbReference type="AlphaFoldDB" id="A0A1E5QBF9"/>
<organism evidence="1 2">
    <name type="scientific">Magnetovibrio blakemorei</name>
    <dbReference type="NCBI Taxonomy" id="28181"/>
    <lineage>
        <taxon>Bacteria</taxon>
        <taxon>Pseudomonadati</taxon>
        <taxon>Pseudomonadota</taxon>
        <taxon>Alphaproteobacteria</taxon>
        <taxon>Rhodospirillales</taxon>
        <taxon>Magnetovibrionaceae</taxon>
        <taxon>Magnetovibrio</taxon>
    </lineage>
</organism>
<accession>A0A1E5QBF9</accession>
<protein>
    <recommendedName>
        <fullName evidence="3">Protein YebE</fullName>
    </recommendedName>
</protein>
<evidence type="ECO:0000313" key="1">
    <source>
        <dbReference type="EMBL" id="OEJ69284.1"/>
    </source>
</evidence>
<dbReference type="Pfam" id="PF04391">
    <property type="entry name" value="DUF533"/>
    <property type="match status" value="1"/>
</dbReference>
<dbReference type="RefSeq" id="WP_069956749.1">
    <property type="nucleotide sequence ID" value="NZ_MCGG01000008.1"/>
</dbReference>
<dbReference type="SUPFAM" id="SSF158682">
    <property type="entry name" value="TerB-like"/>
    <property type="match status" value="1"/>
</dbReference>
<reference evidence="2" key="1">
    <citation type="submission" date="2016-07" db="EMBL/GenBank/DDBJ databases">
        <authorList>
            <person name="Florea S."/>
            <person name="Webb J.S."/>
            <person name="Jaromczyk J."/>
            <person name="Schardl C.L."/>
        </authorList>
    </citation>
    <scope>NUCLEOTIDE SEQUENCE [LARGE SCALE GENOMIC DNA]</scope>
    <source>
        <strain evidence="2">MV-1</strain>
    </source>
</reference>
<dbReference type="InterPro" id="IPR007486">
    <property type="entry name" value="YebE"/>
</dbReference>
<dbReference type="STRING" id="28181.BEN30_04180"/>
<name>A0A1E5QBF9_9PROT</name>
<dbReference type="OrthoDB" id="5459344at2"/>
<dbReference type="InterPro" id="IPR029024">
    <property type="entry name" value="TerB-like"/>
</dbReference>
<proteinExistence type="predicted"/>